<reference evidence="7 8" key="1">
    <citation type="journal article" date="2007" name="Int. J. Syst. Evol. Microbiol.">
        <title>Oceanobacillus profundus sp. nov., isolated from a deep-sea sediment core.</title>
        <authorList>
            <person name="Kim Y.G."/>
            <person name="Choi D.H."/>
            <person name="Hyun S."/>
            <person name="Cho B.C."/>
        </authorList>
    </citation>
    <scope>NUCLEOTIDE SEQUENCE [LARGE SCALE GENOMIC DNA]</scope>
    <source>
        <strain evidence="7 8">DSM 18246</strain>
    </source>
</reference>
<dbReference type="InterPro" id="IPR036388">
    <property type="entry name" value="WH-like_DNA-bd_sf"/>
</dbReference>
<dbReference type="SUPFAM" id="SSF88659">
    <property type="entry name" value="Sigma3 and sigma4 domains of RNA polymerase sigma factors"/>
    <property type="match status" value="1"/>
</dbReference>
<keyword evidence="8" id="KW-1185">Reference proteome</keyword>
<evidence type="ECO:0000256" key="1">
    <source>
        <dbReference type="ARBA" id="ARBA00010641"/>
    </source>
</evidence>
<evidence type="ECO:0000313" key="7">
    <source>
        <dbReference type="EMBL" id="RHW34607.1"/>
    </source>
</evidence>
<dbReference type="Pfam" id="PF08281">
    <property type="entry name" value="Sigma70_r4_2"/>
    <property type="match status" value="1"/>
</dbReference>
<dbReference type="RefSeq" id="WP_118888823.1">
    <property type="nucleotide sequence ID" value="NZ_PHUT01000002.1"/>
</dbReference>
<evidence type="ECO:0000259" key="6">
    <source>
        <dbReference type="Pfam" id="PF08281"/>
    </source>
</evidence>
<dbReference type="Pfam" id="PF04542">
    <property type="entry name" value="Sigma70_r2"/>
    <property type="match status" value="1"/>
</dbReference>
<accession>A0A417YM87</accession>
<comment type="caution">
    <text evidence="7">The sequence shown here is derived from an EMBL/GenBank/DDBJ whole genome shotgun (WGS) entry which is preliminary data.</text>
</comment>
<dbReference type="AlphaFoldDB" id="A0A417YM87"/>
<dbReference type="InterPro" id="IPR007627">
    <property type="entry name" value="RNA_pol_sigma70_r2"/>
</dbReference>
<feature type="domain" description="RNA polymerase sigma-70 region 2" evidence="5">
    <location>
        <begin position="22"/>
        <end position="85"/>
    </location>
</feature>
<dbReference type="GO" id="GO:0003677">
    <property type="term" value="F:DNA binding"/>
    <property type="evidence" value="ECO:0007669"/>
    <property type="project" value="InterPro"/>
</dbReference>
<dbReference type="CDD" id="cd06171">
    <property type="entry name" value="Sigma70_r4"/>
    <property type="match status" value="1"/>
</dbReference>
<keyword evidence="2" id="KW-0805">Transcription regulation</keyword>
<evidence type="ECO:0000259" key="5">
    <source>
        <dbReference type="Pfam" id="PF04542"/>
    </source>
</evidence>
<dbReference type="InterPro" id="IPR013325">
    <property type="entry name" value="RNA_pol_sigma_r2"/>
</dbReference>
<dbReference type="InterPro" id="IPR013324">
    <property type="entry name" value="RNA_pol_sigma_r3/r4-like"/>
</dbReference>
<dbReference type="PANTHER" id="PTHR43133:SF60">
    <property type="entry name" value="RNA POLYMERASE SIGMA FACTOR SIGV"/>
    <property type="match status" value="1"/>
</dbReference>
<keyword evidence="3" id="KW-0731">Sigma factor</keyword>
<dbReference type="GO" id="GO:0006352">
    <property type="term" value="P:DNA-templated transcription initiation"/>
    <property type="evidence" value="ECO:0007669"/>
    <property type="project" value="InterPro"/>
</dbReference>
<sequence length="184" mass="21702">MDEYIVESIGADDKAIMIDTMMKNYGQDILQLVYSYVKNQTIAEDLTQDIFIKCYRNLHTYRKKAKLKTWLWSIAINHCKDYLKSWYNKNVVLSNEVLDSEFDEANQLESKVIQQDEDDRLVAHVMSLSVEFREVIYLFYFEEMPIKEIASVTGTNSNTVKTRLRRAKQLLKEYGYLPKIFIIA</sequence>
<gene>
    <name evidence="7" type="ORF">D1B32_05465</name>
</gene>
<name>A0A417YM87_9BACI</name>
<evidence type="ECO:0000256" key="3">
    <source>
        <dbReference type="ARBA" id="ARBA00023082"/>
    </source>
</evidence>
<evidence type="ECO:0000256" key="2">
    <source>
        <dbReference type="ARBA" id="ARBA00023015"/>
    </source>
</evidence>
<dbReference type="InterPro" id="IPR014284">
    <property type="entry name" value="RNA_pol_sigma-70_dom"/>
</dbReference>
<dbReference type="OrthoDB" id="9794508at2"/>
<dbReference type="InterPro" id="IPR039425">
    <property type="entry name" value="RNA_pol_sigma-70-like"/>
</dbReference>
<protein>
    <submittedName>
        <fullName evidence="7">Sigma-70 family RNA polymerase sigma factor</fullName>
    </submittedName>
</protein>
<feature type="domain" description="RNA polymerase sigma factor 70 region 4 type 2" evidence="6">
    <location>
        <begin position="127"/>
        <end position="171"/>
    </location>
</feature>
<dbReference type="PANTHER" id="PTHR43133">
    <property type="entry name" value="RNA POLYMERASE ECF-TYPE SIGMA FACTO"/>
    <property type="match status" value="1"/>
</dbReference>
<evidence type="ECO:0000256" key="4">
    <source>
        <dbReference type="ARBA" id="ARBA00023163"/>
    </source>
</evidence>
<dbReference type="Gene3D" id="1.10.1740.10">
    <property type="match status" value="1"/>
</dbReference>
<dbReference type="NCBIfam" id="TIGR02937">
    <property type="entry name" value="sigma70-ECF"/>
    <property type="match status" value="1"/>
</dbReference>
<dbReference type="InterPro" id="IPR013249">
    <property type="entry name" value="RNA_pol_sigma70_r4_t2"/>
</dbReference>
<dbReference type="EMBL" id="QWEH01000002">
    <property type="protein sequence ID" value="RHW34607.1"/>
    <property type="molecule type" value="Genomic_DNA"/>
</dbReference>
<dbReference type="NCBIfam" id="NF006930">
    <property type="entry name" value="PRK09415.1"/>
    <property type="match status" value="1"/>
</dbReference>
<comment type="similarity">
    <text evidence="1">Belongs to the sigma-70 factor family. ECF subfamily.</text>
</comment>
<keyword evidence="4" id="KW-0804">Transcription</keyword>
<dbReference type="Proteomes" id="UP000285456">
    <property type="component" value="Unassembled WGS sequence"/>
</dbReference>
<organism evidence="7 8">
    <name type="scientific">Oceanobacillus profundus</name>
    <dbReference type="NCBI Taxonomy" id="372463"/>
    <lineage>
        <taxon>Bacteria</taxon>
        <taxon>Bacillati</taxon>
        <taxon>Bacillota</taxon>
        <taxon>Bacilli</taxon>
        <taxon>Bacillales</taxon>
        <taxon>Bacillaceae</taxon>
        <taxon>Oceanobacillus</taxon>
    </lineage>
</organism>
<dbReference type="Gene3D" id="1.10.10.10">
    <property type="entry name" value="Winged helix-like DNA-binding domain superfamily/Winged helix DNA-binding domain"/>
    <property type="match status" value="1"/>
</dbReference>
<dbReference type="GO" id="GO:0016987">
    <property type="term" value="F:sigma factor activity"/>
    <property type="evidence" value="ECO:0007669"/>
    <property type="project" value="UniProtKB-KW"/>
</dbReference>
<proteinExistence type="inferred from homology"/>
<dbReference type="SUPFAM" id="SSF88946">
    <property type="entry name" value="Sigma2 domain of RNA polymerase sigma factors"/>
    <property type="match status" value="1"/>
</dbReference>
<evidence type="ECO:0000313" key="8">
    <source>
        <dbReference type="Proteomes" id="UP000285456"/>
    </source>
</evidence>